<proteinExistence type="predicted"/>
<evidence type="ECO:0000313" key="2">
    <source>
        <dbReference type="EMBL" id="GFS41494.1"/>
    </source>
</evidence>
<feature type="region of interest" description="Disordered" evidence="1">
    <location>
        <begin position="50"/>
        <end position="75"/>
    </location>
</feature>
<accession>A0A8X6MAH2</accession>
<dbReference type="Proteomes" id="UP000886998">
    <property type="component" value="Unassembled WGS sequence"/>
</dbReference>
<name>A0A8X6MAH2_9ARAC</name>
<reference evidence="2" key="1">
    <citation type="submission" date="2020-08" db="EMBL/GenBank/DDBJ databases">
        <title>Multicomponent nature underlies the extraordinary mechanical properties of spider dragline silk.</title>
        <authorList>
            <person name="Kono N."/>
            <person name="Nakamura H."/>
            <person name="Mori M."/>
            <person name="Yoshida Y."/>
            <person name="Ohtoshi R."/>
            <person name="Malay A.D."/>
            <person name="Moran D.A.P."/>
            <person name="Tomita M."/>
            <person name="Numata K."/>
            <person name="Arakawa K."/>
        </authorList>
    </citation>
    <scope>NUCLEOTIDE SEQUENCE</scope>
</reference>
<gene>
    <name evidence="2" type="primary">RhoGAP100F_2</name>
    <name evidence="2" type="ORF">TNIN_204731</name>
</gene>
<dbReference type="EMBL" id="BMAV01025437">
    <property type="protein sequence ID" value="GFS41494.1"/>
    <property type="molecule type" value="Genomic_DNA"/>
</dbReference>
<dbReference type="AlphaFoldDB" id="A0A8X6MAH2"/>
<sequence>MPRPYGGNQAARSNSLPRFQMSEMDFRRFQQITHQQPASATVCLLPYDSQSDSAGALSAPELPAARSGRRDGGKS</sequence>
<evidence type="ECO:0000256" key="1">
    <source>
        <dbReference type="SAM" id="MobiDB-lite"/>
    </source>
</evidence>
<evidence type="ECO:0000313" key="3">
    <source>
        <dbReference type="Proteomes" id="UP000886998"/>
    </source>
</evidence>
<dbReference type="OrthoDB" id="10403918at2759"/>
<keyword evidence="3" id="KW-1185">Reference proteome</keyword>
<comment type="caution">
    <text evidence="2">The sequence shown here is derived from an EMBL/GenBank/DDBJ whole genome shotgun (WGS) entry which is preliminary data.</text>
</comment>
<protein>
    <submittedName>
        <fullName evidence="2">Rho GTPase-activating protein 100F</fullName>
    </submittedName>
</protein>
<organism evidence="2 3">
    <name type="scientific">Trichonephila inaurata madagascariensis</name>
    <dbReference type="NCBI Taxonomy" id="2747483"/>
    <lineage>
        <taxon>Eukaryota</taxon>
        <taxon>Metazoa</taxon>
        <taxon>Ecdysozoa</taxon>
        <taxon>Arthropoda</taxon>
        <taxon>Chelicerata</taxon>
        <taxon>Arachnida</taxon>
        <taxon>Araneae</taxon>
        <taxon>Araneomorphae</taxon>
        <taxon>Entelegynae</taxon>
        <taxon>Araneoidea</taxon>
        <taxon>Nephilidae</taxon>
        <taxon>Trichonephila</taxon>
        <taxon>Trichonephila inaurata</taxon>
    </lineage>
</organism>
<feature type="region of interest" description="Disordered" evidence="1">
    <location>
        <begin position="1"/>
        <end position="22"/>
    </location>
</feature>